<reference evidence="3 4" key="1">
    <citation type="submission" date="2006-06" db="EMBL/GenBank/DDBJ databases">
        <title>Complete sequence of Rubrobacter xylanophilus DSM 9941.</title>
        <authorList>
            <consortium name="US DOE Joint Genome Institute"/>
            <person name="Copeland A."/>
            <person name="Lucas S."/>
            <person name="Lapidus A."/>
            <person name="Barry K."/>
            <person name="Detter J.C."/>
            <person name="Glavina del Rio T."/>
            <person name="Hammon N."/>
            <person name="Israni S."/>
            <person name="Dalin E."/>
            <person name="Tice H."/>
            <person name="Pitluck S."/>
            <person name="Munk A.C."/>
            <person name="Brettin T."/>
            <person name="Bruce D."/>
            <person name="Han C."/>
            <person name="Tapia R."/>
            <person name="Gilna P."/>
            <person name="Schmutz J."/>
            <person name="Larimer F."/>
            <person name="Land M."/>
            <person name="Hauser L."/>
            <person name="Kyrpides N."/>
            <person name="Lykidis A."/>
            <person name="da Costa M.S."/>
            <person name="Rainey F.A."/>
            <person name="Empadinhas N."/>
            <person name="Jolivet E."/>
            <person name="Battista J.R."/>
            <person name="Richardson P."/>
        </authorList>
    </citation>
    <scope>NUCLEOTIDE SEQUENCE [LARGE SCALE GENOMIC DNA]</scope>
    <source>
        <strain evidence="4">DSM 9941 / NBRC 16129 / PRD-1</strain>
    </source>
</reference>
<sequence>MTGSCHTAAARGGLQSSQTDGNPGRRIMQARQERVTHSPEGSGKTVWVAGTDLVTFKAAGEDTDGEYALFDSLVLPGGGPPPHVHTREAESFYVLEGRFEFLAEDRWIEAAPGSFVHVPRGCLHTFRNAGQEVGRLLTLVVPAGLDRFFEEVGVPGTDVSDPPPFGPAEIERLLATAPRYGIEIPPPPGE</sequence>
<dbReference type="InterPro" id="IPR014710">
    <property type="entry name" value="RmlC-like_jellyroll"/>
</dbReference>
<dbReference type="STRING" id="266117.Rxyl_3189"/>
<dbReference type="InterPro" id="IPR011051">
    <property type="entry name" value="RmlC_Cupin_sf"/>
</dbReference>
<dbReference type="Proteomes" id="UP000006637">
    <property type="component" value="Chromosome"/>
</dbReference>
<dbReference type="KEGG" id="rxy:Rxyl_3189"/>
<dbReference type="eggNOG" id="COG1917">
    <property type="taxonomic scope" value="Bacteria"/>
</dbReference>
<evidence type="ECO:0000313" key="3">
    <source>
        <dbReference type="EMBL" id="ABG06094.1"/>
    </source>
</evidence>
<dbReference type="HOGENOM" id="CLU_103066_3_0_11"/>
<protein>
    <submittedName>
        <fullName evidence="3">Cupin 2, conserved barrel</fullName>
    </submittedName>
</protein>
<feature type="region of interest" description="Disordered" evidence="1">
    <location>
        <begin position="1"/>
        <end position="25"/>
    </location>
</feature>
<evidence type="ECO:0000259" key="2">
    <source>
        <dbReference type="Pfam" id="PF07883"/>
    </source>
</evidence>
<dbReference type="InterPro" id="IPR013096">
    <property type="entry name" value="Cupin_2"/>
</dbReference>
<organism evidence="3 4">
    <name type="scientific">Rubrobacter xylanophilus (strain DSM 9941 / JCM 11954 / NBRC 16129 / PRD-1)</name>
    <dbReference type="NCBI Taxonomy" id="266117"/>
    <lineage>
        <taxon>Bacteria</taxon>
        <taxon>Bacillati</taxon>
        <taxon>Actinomycetota</taxon>
        <taxon>Rubrobacteria</taxon>
        <taxon>Rubrobacterales</taxon>
        <taxon>Rubrobacteraceae</taxon>
        <taxon>Rubrobacter</taxon>
    </lineage>
</organism>
<name>Q1AR84_RUBXD</name>
<accession>Q1AR84</accession>
<dbReference type="PANTHER" id="PTHR36440">
    <property type="entry name" value="PUTATIVE (AFU_ORTHOLOGUE AFUA_8G07350)-RELATED"/>
    <property type="match status" value="1"/>
</dbReference>
<proteinExistence type="predicted"/>
<keyword evidence="4" id="KW-1185">Reference proteome</keyword>
<dbReference type="SUPFAM" id="SSF51182">
    <property type="entry name" value="RmlC-like cupins"/>
    <property type="match status" value="1"/>
</dbReference>
<evidence type="ECO:0000313" key="4">
    <source>
        <dbReference type="Proteomes" id="UP000006637"/>
    </source>
</evidence>
<dbReference type="Gene3D" id="2.60.120.10">
    <property type="entry name" value="Jelly Rolls"/>
    <property type="match status" value="1"/>
</dbReference>
<dbReference type="InterPro" id="IPR053146">
    <property type="entry name" value="QDO-like"/>
</dbReference>
<gene>
    <name evidence="3" type="ordered locus">Rxyl_3189</name>
</gene>
<dbReference type="PANTHER" id="PTHR36440:SF1">
    <property type="entry name" value="PUTATIVE (AFU_ORTHOLOGUE AFUA_8G07350)-RELATED"/>
    <property type="match status" value="1"/>
</dbReference>
<feature type="domain" description="Cupin type-2" evidence="2">
    <location>
        <begin position="74"/>
        <end position="139"/>
    </location>
</feature>
<dbReference type="Pfam" id="PF07883">
    <property type="entry name" value="Cupin_2"/>
    <property type="match status" value="1"/>
</dbReference>
<dbReference type="AlphaFoldDB" id="Q1AR84"/>
<dbReference type="PhylomeDB" id="Q1AR84"/>
<dbReference type="EMBL" id="CP000386">
    <property type="protein sequence ID" value="ABG06094.1"/>
    <property type="molecule type" value="Genomic_DNA"/>
</dbReference>
<evidence type="ECO:0000256" key="1">
    <source>
        <dbReference type="SAM" id="MobiDB-lite"/>
    </source>
</evidence>